<keyword evidence="1" id="KW-0805">Transcription regulation</keyword>
<dbReference type="SMART" id="SM00347">
    <property type="entry name" value="HTH_MARR"/>
    <property type="match status" value="1"/>
</dbReference>
<evidence type="ECO:0000256" key="1">
    <source>
        <dbReference type="ARBA" id="ARBA00023015"/>
    </source>
</evidence>
<dbReference type="InterPro" id="IPR023187">
    <property type="entry name" value="Tscrpt_reg_MarR-type_CS"/>
</dbReference>
<evidence type="ECO:0000313" key="6">
    <source>
        <dbReference type="EMBL" id="ERL66031.1"/>
    </source>
</evidence>
<evidence type="ECO:0000313" key="7">
    <source>
        <dbReference type="Proteomes" id="UP000030647"/>
    </source>
</evidence>
<dbReference type="InterPro" id="IPR039422">
    <property type="entry name" value="MarR/SlyA-like"/>
</dbReference>
<protein>
    <recommendedName>
        <fullName evidence="5">HTH marR-type domain-containing protein</fullName>
    </recommendedName>
</protein>
<accession>U4TMC2</accession>
<feature type="region of interest" description="Disordered" evidence="4">
    <location>
        <begin position="140"/>
        <end position="208"/>
    </location>
</feature>
<evidence type="ECO:0000259" key="5">
    <source>
        <dbReference type="PROSITE" id="PS50995"/>
    </source>
</evidence>
<sequence length="208" mass="23304">MTDQTQDLFRAFRRFGQLSRRLAWQQPQPPHHHGQARILRVIANEDEPNSARLAEILDIRPSSVSELLKKLEDAGLITREPDPDDKRASKIHMTPAGEAKLKEAEQAQTDFADKAFSGLSDEEQQQLLALLTKTDDALAGQVKDTPDFPDDPRFGGRGMHHHGPWGDGMQHHGPHGFGRGEGFPGRPEFGERHIHGFGEQPDDDEDED</sequence>
<feature type="domain" description="HTH marR-type" evidence="5">
    <location>
        <begin position="1"/>
        <end position="136"/>
    </location>
</feature>
<dbReference type="InterPro" id="IPR036390">
    <property type="entry name" value="WH_DNA-bd_sf"/>
</dbReference>
<dbReference type="PANTHER" id="PTHR33164:SF103">
    <property type="entry name" value="REGULATORY PROTEIN MARR"/>
    <property type="match status" value="1"/>
</dbReference>
<keyword evidence="3" id="KW-0804">Transcription</keyword>
<name>U4TMC2_9LACO</name>
<keyword evidence="7" id="KW-1185">Reference proteome</keyword>
<dbReference type="HOGENOM" id="CLU_083287_14_2_9"/>
<dbReference type="InterPro" id="IPR011991">
    <property type="entry name" value="ArsR-like_HTH"/>
</dbReference>
<evidence type="ECO:0000256" key="4">
    <source>
        <dbReference type="SAM" id="MobiDB-lite"/>
    </source>
</evidence>
<proteinExistence type="predicted"/>
<dbReference type="EMBL" id="KI271583">
    <property type="protein sequence ID" value="ERL66031.1"/>
    <property type="molecule type" value="Genomic_DNA"/>
</dbReference>
<dbReference type="GO" id="GO:0006950">
    <property type="term" value="P:response to stress"/>
    <property type="evidence" value="ECO:0007669"/>
    <property type="project" value="TreeGrafter"/>
</dbReference>
<dbReference type="PROSITE" id="PS50995">
    <property type="entry name" value="HTH_MARR_2"/>
    <property type="match status" value="1"/>
</dbReference>
<dbReference type="CDD" id="cd00090">
    <property type="entry name" value="HTH_ARSR"/>
    <property type="match status" value="1"/>
</dbReference>
<evidence type="ECO:0000256" key="3">
    <source>
        <dbReference type="ARBA" id="ARBA00023163"/>
    </source>
</evidence>
<dbReference type="Proteomes" id="UP000030647">
    <property type="component" value="Unassembled WGS sequence"/>
</dbReference>
<dbReference type="PANTHER" id="PTHR33164">
    <property type="entry name" value="TRANSCRIPTIONAL REGULATOR, MARR FAMILY"/>
    <property type="match status" value="1"/>
</dbReference>
<dbReference type="SUPFAM" id="SSF46785">
    <property type="entry name" value="Winged helix' DNA-binding domain"/>
    <property type="match status" value="1"/>
</dbReference>
<keyword evidence="2" id="KW-0238">DNA-binding</keyword>
<dbReference type="Pfam" id="PF01047">
    <property type="entry name" value="MarR"/>
    <property type="match status" value="1"/>
</dbReference>
<dbReference type="Gene3D" id="1.10.10.10">
    <property type="entry name" value="Winged helix-like DNA-binding domain superfamily/Winged helix DNA-binding domain"/>
    <property type="match status" value="1"/>
</dbReference>
<dbReference type="PROSITE" id="PS01117">
    <property type="entry name" value="HTH_MARR_1"/>
    <property type="match status" value="1"/>
</dbReference>
<dbReference type="RefSeq" id="WP_022528408.1">
    <property type="nucleotide sequence ID" value="NZ_KI271583.1"/>
</dbReference>
<evidence type="ECO:0000256" key="2">
    <source>
        <dbReference type="ARBA" id="ARBA00023125"/>
    </source>
</evidence>
<dbReference type="GO" id="GO:0003677">
    <property type="term" value="F:DNA binding"/>
    <property type="evidence" value="ECO:0007669"/>
    <property type="project" value="UniProtKB-KW"/>
</dbReference>
<feature type="compositionally biased region" description="Basic and acidic residues" evidence="4">
    <location>
        <begin position="144"/>
        <end position="154"/>
    </location>
</feature>
<dbReference type="PRINTS" id="PR00598">
    <property type="entry name" value="HTHMARR"/>
</dbReference>
<dbReference type="eggNOG" id="COG1846">
    <property type="taxonomic scope" value="Bacteria"/>
</dbReference>
<gene>
    <name evidence="6" type="ORF">L248_1123</name>
</gene>
<dbReference type="InterPro" id="IPR000835">
    <property type="entry name" value="HTH_MarR-typ"/>
</dbReference>
<dbReference type="AlphaFoldDB" id="U4TMC2"/>
<dbReference type="InterPro" id="IPR036388">
    <property type="entry name" value="WH-like_DNA-bd_sf"/>
</dbReference>
<dbReference type="OrthoDB" id="3242809at2"/>
<dbReference type="STRING" id="1231336.L248_1123"/>
<organism evidence="6 7">
    <name type="scientific">Schleiferilactobacillus shenzhenensis LY-73</name>
    <dbReference type="NCBI Taxonomy" id="1231336"/>
    <lineage>
        <taxon>Bacteria</taxon>
        <taxon>Bacillati</taxon>
        <taxon>Bacillota</taxon>
        <taxon>Bacilli</taxon>
        <taxon>Lactobacillales</taxon>
        <taxon>Lactobacillaceae</taxon>
        <taxon>Schleiferilactobacillus</taxon>
    </lineage>
</organism>
<dbReference type="GO" id="GO:0003700">
    <property type="term" value="F:DNA-binding transcription factor activity"/>
    <property type="evidence" value="ECO:0007669"/>
    <property type="project" value="InterPro"/>
</dbReference>
<reference evidence="7" key="1">
    <citation type="journal article" date="2013" name="Genome Announc.">
        <title>Whole-Genome Sequencing of Lactobacillus shenzhenensis Strain LY-73T.</title>
        <authorList>
            <person name="Lin Z."/>
            <person name="Liu Z."/>
            <person name="Yang R."/>
            <person name="Zou Y."/>
            <person name="Wan D."/>
            <person name="Chen J."/>
            <person name="Guo M."/>
            <person name="Zhao J."/>
            <person name="Fang C."/>
            <person name="Yang R."/>
            <person name="Liu F."/>
        </authorList>
    </citation>
    <scope>NUCLEOTIDE SEQUENCE [LARGE SCALE GENOMIC DNA]</scope>
    <source>
        <strain evidence="7">LY-73</strain>
    </source>
</reference>